<protein>
    <submittedName>
        <fullName evidence="2">Dihydrofolate reductase</fullName>
        <ecNumber evidence="2">1.5.1.3</ecNumber>
    </submittedName>
</protein>
<feature type="domain" description="Bacterial bifunctional deaminase-reductase C-terminal" evidence="1">
    <location>
        <begin position="2"/>
        <end position="174"/>
    </location>
</feature>
<dbReference type="EC" id="1.5.1.3" evidence="2"/>
<sequence length="193" mass="21114">MIAANLSVSVDGYFAGPGAGPQQTLGQGGEVLHGWFAHDVADRDQLSAEDVLRPELERAGALVMGRDSYETAEAAWGPHPPFENPIFVLTHRPREDDVREGSTFTFVTDGFDAAIERARAAAGEKDVMLHGGTSIQQGLRAGILDELQLHVVPVLLTQGRWLWEDIGDLPIELEPVRTLEGVGVTHLKYRVRR</sequence>
<gene>
    <name evidence="2" type="ORF">SGUI_2200</name>
</gene>
<dbReference type="EMBL" id="CP014989">
    <property type="protein sequence ID" value="ANS79596.1"/>
    <property type="molecule type" value="Genomic_DNA"/>
</dbReference>
<evidence type="ECO:0000313" key="3">
    <source>
        <dbReference type="Proteomes" id="UP000092482"/>
    </source>
</evidence>
<dbReference type="OrthoDB" id="3820697at2"/>
<dbReference type="Gene3D" id="3.40.430.10">
    <property type="entry name" value="Dihydrofolate Reductase, subunit A"/>
    <property type="match status" value="1"/>
</dbReference>
<dbReference type="InterPro" id="IPR002734">
    <property type="entry name" value="RibDG_C"/>
</dbReference>
<dbReference type="STRING" id="1758689.SGUI_2200"/>
<dbReference type="InterPro" id="IPR024072">
    <property type="entry name" value="DHFR-like_dom_sf"/>
</dbReference>
<proteinExistence type="predicted"/>
<name>A0A1B1NDU9_9MICO</name>
<dbReference type="RefSeq" id="WP_066640125.1">
    <property type="nucleotide sequence ID" value="NZ_CP014989.1"/>
</dbReference>
<organism evidence="2 3">
    <name type="scientific">Serinicoccus hydrothermalis</name>
    <dbReference type="NCBI Taxonomy" id="1758689"/>
    <lineage>
        <taxon>Bacteria</taxon>
        <taxon>Bacillati</taxon>
        <taxon>Actinomycetota</taxon>
        <taxon>Actinomycetes</taxon>
        <taxon>Micrococcales</taxon>
        <taxon>Ornithinimicrobiaceae</taxon>
        <taxon>Serinicoccus</taxon>
    </lineage>
</organism>
<evidence type="ECO:0000313" key="2">
    <source>
        <dbReference type="EMBL" id="ANS79596.1"/>
    </source>
</evidence>
<accession>A0A1B1NDU9</accession>
<keyword evidence="3" id="KW-1185">Reference proteome</keyword>
<evidence type="ECO:0000259" key="1">
    <source>
        <dbReference type="Pfam" id="PF01872"/>
    </source>
</evidence>
<dbReference type="Proteomes" id="UP000092482">
    <property type="component" value="Chromosome"/>
</dbReference>
<dbReference type="GO" id="GO:0009231">
    <property type="term" value="P:riboflavin biosynthetic process"/>
    <property type="evidence" value="ECO:0007669"/>
    <property type="project" value="InterPro"/>
</dbReference>
<dbReference type="GO" id="GO:0004146">
    <property type="term" value="F:dihydrofolate reductase activity"/>
    <property type="evidence" value="ECO:0007669"/>
    <property type="project" value="UniProtKB-EC"/>
</dbReference>
<dbReference type="GO" id="GO:0008703">
    <property type="term" value="F:5-amino-6-(5-phosphoribosylamino)uracil reductase activity"/>
    <property type="evidence" value="ECO:0007669"/>
    <property type="project" value="InterPro"/>
</dbReference>
<keyword evidence="2" id="KW-0560">Oxidoreductase</keyword>
<dbReference type="KEGG" id="serj:SGUI_2200"/>
<dbReference type="Pfam" id="PF01872">
    <property type="entry name" value="RibD_C"/>
    <property type="match status" value="1"/>
</dbReference>
<dbReference type="AlphaFoldDB" id="A0A1B1NDU9"/>
<reference evidence="2 3" key="1">
    <citation type="submission" date="2016-03" db="EMBL/GenBank/DDBJ databases">
        <title>Shallow-sea hydrothermal system.</title>
        <authorList>
            <person name="Tang K."/>
        </authorList>
    </citation>
    <scope>NUCLEOTIDE SEQUENCE [LARGE SCALE GENOMIC DNA]</scope>
    <source>
        <strain evidence="2 3">JLT9</strain>
    </source>
</reference>
<dbReference type="SUPFAM" id="SSF53597">
    <property type="entry name" value="Dihydrofolate reductase-like"/>
    <property type="match status" value="1"/>
</dbReference>